<reference evidence="2 3" key="1">
    <citation type="journal article" date="2019" name="Int. J. Syst. Evol. Microbiol.">
        <title>The Global Catalogue of Microorganisms (GCM) 10K type strain sequencing project: providing services to taxonomists for standard genome sequencing and annotation.</title>
        <authorList>
            <consortium name="The Broad Institute Genomics Platform"/>
            <consortium name="The Broad Institute Genome Sequencing Center for Infectious Disease"/>
            <person name="Wu L."/>
            <person name="Ma J."/>
        </authorList>
    </citation>
    <scope>NUCLEOTIDE SEQUENCE [LARGE SCALE GENOMIC DNA]</scope>
    <source>
        <strain evidence="2 3">JCM 3106</strain>
    </source>
</reference>
<dbReference type="PANTHER" id="PTHR36222">
    <property type="entry name" value="SERINE PROTEASE INHIBITOR RV3364C"/>
    <property type="match status" value="1"/>
</dbReference>
<dbReference type="SMART" id="SM00960">
    <property type="entry name" value="Robl_LC7"/>
    <property type="match status" value="1"/>
</dbReference>
<dbReference type="SUPFAM" id="SSF103196">
    <property type="entry name" value="Roadblock/LC7 domain"/>
    <property type="match status" value="1"/>
</dbReference>
<proteinExistence type="predicted"/>
<dbReference type="Proteomes" id="UP001499930">
    <property type="component" value="Unassembled WGS sequence"/>
</dbReference>
<evidence type="ECO:0000313" key="2">
    <source>
        <dbReference type="EMBL" id="GAA3015730.1"/>
    </source>
</evidence>
<evidence type="ECO:0000259" key="1">
    <source>
        <dbReference type="SMART" id="SM00960"/>
    </source>
</evidence>
<dbReference type="Gene3D" id="3.30.450.30">
    <property type="entry name" value="Dynein light chain 2a, cytoplasmic"/>
    <property type="match status" value="1"/>
</dbReference>
<accession>A0ABN3Y3A5</accession>
<sequence>MLNDIVNLPEVRHAIVLTADGLLDAHSAGITREQAEVYAAAASALQSLSRNLAGPCLGDPRTSWHQTMVEFANGYVIVIAAGAGSYLAVSCTGAADLQVIAYQMHKTVDQLGREMTSPPRNGVTTSS</sequence>
<dbReference type="PANTHER" id="PTHR36222:SF1">
    <property type="entry name" value="SERINE PROTEASE INHIBITOR RV3364C"/>
    <property type="match status" value="1"/>
</dbReference>
<dbReference type="Pfam" id="PF03259">
    <property type="entry name" value="Robl_LC7"/>
    <property type="match status" value="1"/>
</dbReference>
<dbReference type="EMBL" id="BAAAWD010000012">
    <property type="protein sequence ID" value="GAA3015730.1"/>
    <property type="molecule type" value="Genomic_DNA"/>
</dbReference>
<feature type="domain" description="Roadblock/LAMTOR2" evidence="1">
    <location>
        <begin position="1"/>
        <end position="91"/>
    </location>
</feature>
<gene>
    <name evidence="2" type="ORF">GCM10017559_44150</name>
</gene>
<keyword evidence="3" id="KW-1185">Reference proteome</keyword>
<dbReference type="InterPro" id="IPR004942">
    <property type="entry name" value="Roadblock/LAMTOR2_dom"/>
</dbReference>
<name>A0ABN3Y3A5_9ACTN</name>
<comment type="caution">
    <text evidence="2">The sequence shown here is derived from an EMBL/GenBank/DDBJ whole genome shotgun (WGS) entry which is preliminary data.</text>
</comment>
<organism evidence="2 3">
    <name type="scientific">Streptosporangium longisporum</name>
    <dbReference type="NCBI Taxonomy" id="46187"/>
    <lineage>
        <taxon>Bacteria</taxon>
        <taxon>Bacillati</taxon>
        <taxon>Actinomycetota</taxon>
        <taxon>Actinomycetes</taxon>
        <taxon>Streptosporangiales</taxon>
        <taxon>Streptosporangiaceae</taxon>
        <taxon>Streptosporangium</taxon>
    </lineage>
</organism>
<evidence type="ECO:0000313" key="3">
    <source>
        <dbReference type="Proteomes" id="UP001499930"/>
    </source>
</evidence>
<protein>
    <submittedName>
        <fullName evidence="2">Roadblock/LC7 domain-containing protein</fullName>
    </submittedName>
</protein>
<dbReference type="InterPro" id="IPR053141">
    <property type="entry name" value="Mycobact_SerProt_Inhib_Rv3364c"/>
</dbReference>